<accession>A0A1T4Q173</accession>
<feature type="binding site" evidence="7 8">
    <location>
        <position position="65"/>
    </location>
    <ligand>
        <name>S-adenosyl-L-methionine</name>
        <dbReference type="ChEBI" id="CHEBI:59789"/>
    </ligand>
</feature>
<protein>
    <recommendedName>
        <fullName evidence="7">Ribosomal RNA small subunit methyltransferase A</fullName>
        <ecNumber evidence="7">2.1.1.182</ecNumber>
    </recommendedName>
    <alternativeName>
        <fullName evidence="7">16S rRNA (adenine(1518)-N(6)/adenine(1519)-N(6))-dimethyltransferase</fullName>
    </alternativeName>
    <alternativeName>
        <fullName evidence="7">16S rRNA dimethyladenosine transferase</fullName>
    </alternativeName>
    <alternativeName>
        <fullName evidence="7">16S rRNA dimethylase</fullName>
    </alternativeName>
    <alternativeName>
        <fullName evidence="7">S-adenosylmethionine-6-N', N'-adenosyl(rRNA) dimethyltransferase</fullName>
    </alternativeName>
</protein>
<dbReference type="Proteomes" id="UP000191418">
    <property type="component" value="Unassembled WGS sequence"/>
</dbReference>
<dbReference type="OrthoDB" id="9814755at2"/>
<evidence type="ECO:0000256" key="7">
    <source>
        <dbReference type="HAMAP-Rule" id="MF_00607"/>
    </source>
</evidence>
<comment type="subcellular location">
    <subcellularLocation>
        <location evidence="7">Cytoplasm</location>
    </subcellularLocation>
</comment>
<dbReference type="GO" id="GO:0003723">
    <property type="term" value="F:RNA binding"/>
    <property type="evidence" value="ECO:0007669"/>
    <property type="project" value="UniProtKB-UniRule"/>
</dbReference>
<dbReference type="GO" id="GO:0005829">
    <property type="term" value="C:cytosol"/>
    <property type="evidence" value="ECO:0007669"/>
    <property type="project" value="TreeGrafter"/>
</dbReference>
<name>A0A1T4Q173_9GAMM</name>
<evidence type="ECO:0000256" key="3">
    <source>
        <dbReference type="ARBA" id="ARBA00022603"/>
    </source>
</evidence>
<feature type="binding site" evidence="7 8">
    <location>
        <position position="111"/>
    </location>
    <ligand>
        <name>S-adenosyl-L-methionine</name>
        <dbReference type="ChEBI" id="CHEBI:59789"/>
    </ligand>
</feature>
<evidence type="ECO:0000256" key="4">
    <source>
        <dbReference type="ARBA" id="ARBA00022679"/>
    </source>
</evidence>
<keyword evidence="5 7" id="KW-0949">S-adenosyl-L-methionine</keyword>
<dbReference type="RefSeq" id="WP_078745311.1">
    <property type="nucleotide sequence ID" value="NZ_FUXG01000010.1"/>
</dbReference>
<dbReference type="GO" id="GO:0052908">
    <property type="term" value="F:16S rRNA (adenine(1518)-N(6)/adenine(1519)-N(6))-dimethyltransferase activity"/>
    <property type="evidence" value="ECO:0007669"/>
    <property type="project" value="UniProtKB-EC"/>
</dbReference>
<evidence type="ECO:0000256" key="5">
    <source>
        <dbReference type="ARBA" id="ARBA00022691"/>
    </source>
</evidence>
<dbReference type="EC" id="2.1.1.182" evidence="7"/>
<dbReference type="InterPro" id="IPR001737">
    <property type="entry name" value="KsgA/Erm"/>
</dbReference>
<evidence type="ECO:0000256" key="1">
    <source>
        <dbReference type="ARBA" id="ARBA00022490"/>
    </source>
</evidence>
<dbReference type="AlphaFoldDB" id="A0A1T4Q173"/>
<dbReference type="HAMAP" id="MF_00607">
    <property type="entry name" value="16SrRNA_methyltr_A"/>
    <property type="match status" value="1"/>
</dbReference>
<gene>
    <name evidence="7" type="primary">rsmA</name>
    <name evidence="7" type="synonym">ksgA</name>
    <name evidence="10" type="ORF">BTE48_08775</name>
</gene>
<organism evidence="10 11">
    <name type="scientific">Oceanospirillum multiglobuliferum</name>
    <dbReference type="NCBI Taxonomy" id="64969"/>
    <lineage>
        <taxon>Bacteria</taxon>
        <taxon>Pseudomonadati</taxon>
        <taxon>Pseudomonadota</taxon>
        <taxon>Gammaproteobacteria</taxon>
        <taxon>Oceanospirillales</taxon>
        <taxon>Oceanospirillaceae</taxon>
        <taxon>Oceanospirillum</taxon>
    </lineage>
</organism>
<feature type="binding site" evidence="7 8">
    <location>
        <position position="90"/>
    </location>
    <ligand>
        <name>S-adenosyl-L-methionine</name>
        <dbReference type="ChEBI" id="CHEBI:59789"/>
    </ligand>
</feature>
<keyword evidence="1 7" id="KW-0963">Cytoplasm</keyword>
<feature type="domain" description="Ribosomal RNA adenine methylase transferase N-terminal" evidence="9">
    <location>
        <begin position="24"/>
        <end position="196"/>
    </location>
</feature>
<dbReference type="SUPFAM" id="SSF53335">
    <property type="entry name" value="S-adenosyl-L-methionine-dependent methyltransferases"/>
    <property type="match status" value="1"/>
</dbReference>
<dbReference type="InterPro" id="IPR020598">
    <property type="entry name" value="rRNA_Ade_methylase_Trfase_N"/>
</dbReference>
<proteinExistence type="inferred from homology"/>
<dbReference type="InterPro" id="IPR011530">
    <property type="entry name" value="rRNA_adenine_dimethylase"/>
</dbReference>
<feature type="binding site" evidence="7 8">
    <location>
        <position position="17"/>
    </location>
    <ligand>
        <name>S-adenosyl-L-methionine</name>
        <dbReference type="ChEBI" id="CHEBI:59789"/>
    </ligand>
</feature>
<evidence type="ECO:0000313" key="10">
    <source>
        <dbReference type="EMBL" id="OPX55472.1"/>
    </source>
</evidence>
<keyword evidence="6 7" id="KW-0694">RNA-binding</keyword>
<feature type="binding site" evidence="7 8">
    <location>
        <position position="19"/>
    </location>
    <ligand>
        <name>S-adenosyl-L-methionine</name>
        <dbReference type="ChEBI" id="CHEBI:59789"/>
    </ligand>
</feature>
<evidence type="ECO:0000259" key="9">
    <source>
        <dbReference type="SMART" id="SM00650"/>
    </source>
</evidence>
<reference evidence="10 11" key="1">
    <citation type="submission" date="2017-01" db="EMBL/GenBank/DDBJ databases">
        <title>Genome Sequencing of a Marine Spirillum, Oceanospirillum multiglobuliferum ATCC 33336, from Japan.</title>
        <authorList>
            <person name="Carney J.G."/>
            <person name="Trachtenberg A.M."/>
            <person name="Rheaume B.A."/>
            <person name="Linnane J.D."/>
            <person name="Pitts N.L."/>
            <person name="Mykles D.L."/>
            <person name="Maclea K.S."/>
        </authorList>
    </citation>
    <scope>NUCLEOTIDE SEQUENCE [LARGE SCALE GENOMIC DNA]</scope>
    <source>
        <strain evidence="10 11">ATCC 33336</strain>
    </source>
</reference>
<keyword evidence="11" id="KW-1185">Reference proteome</keyword>
<keyword evidence="2 7" id="KW-0698">rRNA processing</keyword>
<keyword evidence="4 7" id="KW-0808">Transferase</keyword>
<dbReference type="STRING" id="64969.SAMN02745127_01710"/>
<evidence type="ECO:0000256" key="2">
    <source>
        <dbReference type="ARBA" id="ARBA00022552"/>
    </source>
</evidence>
<dbReference type="Gene3D" id="3.40.50.150">
    <property type="entry name" value="Vaccinia Virus protein VP39"/>
    <property type="match status" value="1"/>
</dbReference>
<evidence type="ECO:0000256" key="8">
    <source>
        <dbReference type="PROSITE-ProRule" id="PRU01026"/>
    </source>
</evidence>
<dbReference type="EMBL" id="MTSM01000009">
    <property type="protein sequence ID" value="OPX55472.1"/>
    <property type="molecule type" value="Genomic_DNA"/>
</dbReference>
<comment type="catalytic activity">
    <reaction evidence="7">
        <text>adenosine(1518)/adenosine(1519) in 16S rRNA + 4 S-adenosyl-L-methionine = N(6)-dimethyladenosine(1518)/N(6)-dimethyladenosine(1519) in 16S rRNA + 4 S-adenosyl-L-homocysteine + 4 H(+)</text>
        <dbReference type="Rhea" id="RHEA:19609"/>
        <dbReference type="Rhea" id="RHEA-COMP:10232"/>
        <dbReference type="Rhea" id="RHEA-COMP:10233"/>
        <dbReference type="ChEBI" id="CHEBI:15378"/>
        <dbReference type="ChEBI" id="CHEBI:57856"/>
        <dbReference type="ChEBI" id="CHEBI:59789"/>
        <dbReference type="ChEBI" id="CHEBI:74411"/>
        <dbReference type="ChEBI" id="CHEBI:74493"/>
        <dbReference type="EC" id="2.1.1.182"/>
    </reaction>
</comment>
<dbReference type="FunFam" id="1.10.8.100:FF:000001">
    <property type="entry name" value="Ribosomal RNA small subunit methyltransferase A"/>
    <property type="match status" value="1"/>
</dbReference>
<dbReference type="InterPro" id="IPR029063">
    <property type="entry name" value="SAM-dependent_MTases_sf"/>
</dbReference>
<dbReference type="InterPro" id="IPR023165">
    <property type="entry name" value="rRNA_Ade_diMease-like_C"/>
</dbReference>
<evidence type="ECO:0000256" key="6">
    <source>
        <dbReference type="ARBA" id="ARBA00022884"/>
    </source>
</evidence>
<comment type="caution">
    <text evidence="10">The sequence shown here is derived from an EMBL/GenBank/DDBJ whole genome shotgun (WGS) entry which is preliminary data.</text>
</comment>
<evidence type="ECO:0000313" key="11">
    <source>
        <dbReference type="Proteomes" id="UP000191418"/>
    </source>
</evidence>
<dbReference type="SMART" id="SM00650">
    <property type="entry name" value="rADc"/>
    <property type="match status" value="1"/>
</dbReference>
<dbReference type="NCBIfam" id="TIGR00755">
    <property type="entry name" value="ksgA"/>
    <property type="match status" value="1"/>
</dbReference>
<dbReference type="Gene3D" id="1.10.8.100">
    <property type="entry name" value="Ribosomal RNA adenine dimethylase-like, domain 2"/>
    <property type="match status" value="1"/>
</dbReference>
<dbReference type="PROSITE" id="PS51689">
    <property type="entry name" value="SAM_RNA_A_N6_MT"/>
    <property type="match status" value="1"/>
</dbReference>
<dbReference type="InterPro" id="IPR020596">
    <property type="entry name" value="rRNA_Ade_Mease_Trfase_CS"/>
</dbReference>
<feature type="binding site" evidence="7 8">
    <location>
        <position position="44"/>
    </location>
    <ligand>
        <name>S-adenosyl-L-methionine</name>
        <dbReference type="ChEBI" id="CHEBI:59789"/>
    </ligand>
</feature>
<dbReference type="Pfam" id="PF00398">
    <property type="entry name" value="RrnaAD"/>
    <property type="match status" value="1"/>
</dbReference>
<keyword evidence="3 7" id="KW-0489">Methyltransferase</keyword>
<dbReference type="PROSITE" id="PS01131">
    <property type="entry name" value="RRNA_A_DIMETH"/>
    <property type="match status" value="1"/>
</dbReference>
<dbReference type="PANTHER" id="PTHR11727">
    <property type="entry name" value="DIMETHYLADENOSINE TRANSFERASE"/>
    <property type="match status" value="1"/>
</dbReference>
<sequence length="270" mass="30646">MAKQPQQHRARKRFGQNFLQDEGIIRRIVRSVSPQEGQHLVEIGPGMGALTEVILEATDRLDVVELDRDLIPGLKVKFFNHKGFNIHQADALKFDFSTLVDDGQPLRIVGNLPYNISTPLIFHLLDQGPVVRDMHFMLQKEVVERLAAEPSSNDWGRLGIMAQYRCQVESLFLVPPEAFDPMPKVESAIVRLTPHKELPYPAKSFECFDTVVRSAFAQRRKTLRNNLKGLMEMSLLEALEIDPTRRPETLSLQEVVAISNAYADLQGKHD</sequence>
<comment type="function">
    <text evidence="7">Specifically dimethylates two adjacent adenosines (A1518 and A1519) in the loop of a conserved hairpin near the 3'-end of 16S rRNA in the 30S particle. May play a critical role in biogenesis of 30S subunits.</text>
</comment>
<dbReference type="PANTHER" id="PTHR11727:SF7">
    <property type="entry name" value="DIMETHYLADENOSINE TRANSFERASE-RELATED"/>
    <property type="match status" value="1"/>
</dbReference>
<comment type="similarity">
    <text evidence="7">Belongs to the class I-like SAM-binding methyltransferase superfamily. rRNA adenine N(6)-methyltransferase family. RsmA subfamily.</text>
</comment>